<reference evidence="8 9" key="1">
    <citation type="submission" date="2021-06" db="EMBL/GenBank/DDBJ databases">
        <title>Caerostris extrusa draft genome.</title>
        <authorList>
            <person name="Kono N."/>
            <person name="Arakawa K."/>
        </authorList>
    </citation>
    <scope>NUCLEOTIDE SEQUENCE [LARGE SCALE GENOMIC DNA]</scope>
</reference>
<evidence type="ECO:0000256" key="3">
    <source>
        <dbReference type="ARBA" id="ARBA00022679"/>
    </source>
</evidence>
<sequence>MRASNVGTPITNHLIYGCFSLKKCPKLSRVVSGPFLSGERNRGGWHPENLKCPDVSNYRIISKIGQGSYGFTALREIKILQHLKQENVVNLIEICFSKVACLRFPKTTFYLVLDFCEYDLGRLIYNPKISFTLEDIKTIMKQLLNSLYFIHSSKILHRSPELLLGETNYGPPIDIWAAGCTMAEIFLKNPVMQVIIKEQRAIDLMDRMLCMDPHKRIDSDAALNHDFFWSDPMPNNDLSKTLSSTMSRTESKKVKICEVSRVYSSSYRGSRSIL</sequence>
<dbReference type="PROSITE" id="PS51257">
    <property type="entry name" value="PROKAR_LIPOPROTEIN"/>
    <property type="match status" value="1"/>
</dbReference>
<evidence type="ECO:0000313" key="8">
    <source>
        <dbReference type="EMBL" id="GIY21931.1"/>
    </source>
</evidence>
<dbReference type="GO" id="GO:0008353">
    <property type="term" value="F:RNA polymerase II CTD heptapeptide repeat kinase activity"/>
    <property type="evidence" value="ECO:0007669"/>
    <property type="project" value="TreeGrafter"/>
</dbReference>
<accession>A0AAV4RLZ2</accession>
<dbReference type="AlphaFoldDB" id="A0AAV4RLZ2"/>
<evidence type="ECO:0000259" key="7">
    <source>
        <dbReference type="PROSITE" id="PS50011"/>
    </source>
</evidence>
<dbReference type="Pfam" id="PF00069">
    <property type="entry name" value="Pkinase"/>
    <property type="match status" value="1"/>
</dbReference>
<comment type="caution">
    <text evidence="8">The sequence shown here is derived from an EMBL/GenBank/DDBJ whole genome shotgun (WGS) entry which is preliminary data.</text>
</comment>
<keyword evidence="4" id="KW-0547">Nucleotide-binding</keyword>
<name>A0AAV4RLZ2_CAEEX</name>
<dbReference type="InterPro" id="IPR000719">
    <property type="entry name" value="Prot_kinase_dom"/>
</dbReference>
<dbReference type="PROSITE" id="PS50011">
    <property type="entry name" value="PROTEIN_KINASE_DOM"/>
    <property type="match status" value="1"/>
</dbReference>
<keyword evidence="2" id="KW-0723">Serine/threonine-protein kinase</keyword>
<dbReference type="Proteomes" id="UP001054945">
    <property type="component" value="Unassembled WGS sequence"/>
</dbReference>
<dbReference type="GO" id="GO:0005634">
    <property type="term" value="C:nucleus"/>
    <property type="evidence" value="ECO:0007669"/>
    <property type="project" value="UniProtKB-SubCell"/>
</dbReference>
<dbReference type="InterPro" id="IPR050108">
    <property type="entry name" value="CDK"/>
</dbReference>
<organism evidence="8 9">
    <name type="scientific">Caerostris extrusa</name>
    <name type="common">Bark spider</name>
    <name type="synonym">Caerostris bankana</name>
    <dbReference type="NCBI Taxonomy" id="172846"/>
    <lineage>
        <taxon>Eukaryota</taxon>
        <taxon>Metazoa</taxon>
        <taxon>Ecdysozoa</taxon>
        <taxon>Arthropoda</taxon>
        <taxon>Chelicerata</taxon>
        <taxon>Arachnida</taxon>
        <taxon>Araneae</taxon>
        <taxon>Araneomorphae</taxon>
        <taxon>Entelegynae</taxon>
        <taxon>Araneoidea</taxon>
        <taxon>Araneidae</taxon>
        <taxon>Caerostris</taxon>
    </lineage>
</organism>
<evidence type="ECO:0000256" key="4">
    <source>
        <dbReference type="ARBA" id="ARBA00022741"/>
    </source>
</evidence>
<feature type="domain" description="Protein kinase" evidence="7">
    <location>
        <begin position="21"/>
        <end position="274"/>
    </location>
</feature>
<evidence type="ECO:0000256" key="2">
    <source>
        <dbReference type="ARBA" id="ARBA00022527"/>
    </source>
</evidence>
<dbReference type="EMBL" id="BPLR01008069">
    <property type="protein sequence ID" value="GIY21931.1"/>
    <property type="molecule type" value="Genomic_DNA"/>
</dbReference>
<proteinExistence type="predicted"/>
<dbReference type="Gene3D" id="3.30.200.20">
    <property type="entry name" value="Phosphorylase Kinase, domain 1"/>
    <property type="match status" value="1"/>
</dbReference>
<evidence type="ECO:0000256" key="1">
    <source>
        <dbReference type="ARBA" id="ARBA00004123"/>
    </source>
</evidence>
<evidence type="ECO:0000313" key="9">
    <source>
        <dbReference type="Proteomes" id="UP001054945"/>
    </source>
</evidence>
<dbReference type="GO" id="GO:0004693">
    <property type="term" value="F:cyclin-dependent protein serine/threonine kinase activity"/>
    <property type="evidence" value="ECO:0007669"/>
    <property type="project" value="TreeGrafter"/>
</dbReference>
<gene>
    <name evidence="8" type="primary">CDK9</name>
    <name evidence="8" type="ORF">CEXT_1451</name>
</gene>
<keyword evidence="5 8" id="KW-0418">Kinase</keyword>
<dbReference type="GO" id="GO:0005524">
    <property type="term" value="F:ATP binding"/>
    <property type="evidence" value="ECO:0007669"/>
    <property type="project" value="UniProtKB-KW"/>
</dbReference>
<keyword evidence="9" id="KW-1185">Reference proteome</keyword>
<evidence type="ECO:0000256" key="6">
    <source>
        <dbReference type="ARBA" id="ARBA00022840"/>
    </source>
</evidence>
<comment type="subcellular location">
    <subcellularLocation>
        <location evidence="1">Nucleus</location>
    </subcellularLocation>
</comment>
<dbReference type="SUPFAM" id="SSF56112">
    <property type="entry name" value="Protein kinase-like (PK-like)"/>
    <property type="match status" value="1"/>
</dbReference>
<keyword evidence="6" id="KW-0067">ATP-binding</keyword>
<dbReference type="SMART" id="SM00220">
    <property type="entry name" value="S_TKc"/>
    <property type="match status" value="1"/>
</dbReference>
<evidence type="ECO:0000256" key="5">
    <source>
        <dbReference type="ARBA" id="ARBA00022777"/>
    </source>
</evidence>
<dbReference type="Gene3D" id="1.10.510.10">
    <property type="entry name" value="Transferase(Phosphotransferase) domain 1"/>
    <property type="match status" value="2"/>
</dbReference>
<dbReference type="InterPro" id="IPR011009">
    <property type="entry name" value="Kinase-like_dom_sf"/>
</dbReference>
<dbReference type="PANTHER" id="PTHR24056:SF233">
    <property type="entry name" value="CYCLIN-DEPENDENT KINASE 9"/>
    <property type="match status" value="1"/>
</dbReference>
<keyword evidence="3" id="KW-0808">Transferase</keyword>
<dbReference type="PANTHER" id="PTHR24056">
    <property type="entry name" value="CELL DIVISION PROTEIN KINASE"/>
    <property type="match status" value="1"/>
</dbReference>
<protein>
    <submittedName>
        <fullName evidence="8">Cyclin-dependent kinase 9</fullName>
    </submittedName>
</protein>